<dbReference type="InterPro" id="IPR004482">
    <property type="entry name" value="Mg_chelat-rel"/>
</dbReference>
<dbReference type="Gene3D" id="3.30.230.10">
    <property type="match status" value="1"/>
</dbReference>
<gene>
    <name evidence="3" type="ORF">A9W98_12890</name>
</gene>
<dbReference type="InterPro" id="IPR045006">
    <property type="entry name" value="CHLI-like"/>
</dbReference>
<dbReference type="PANTHER" id="PTHR32039:SF7">
    <property type="entry name" value="COMPETENCE PROTEIN COMM"/>
    <property type="match status" value="1"/>
</dbReference>
<dbReference type="InterPro" id="IPR025158">
    <property type="entry name" value="Mg_chelat-rel_C"/>
</dbReference>
<dbReference type="SMART" id="SM00382">
    <property type="entry name" value="AAA"/>
    <property type="match status" value="1"/>
</dbReference>
<dbReference type="NCBIfam" id="TIGR00368">
    <property type="entry name" value="YifB family Mg chelatase-like AAA ATPase"/>
    <property type="match status" value="1"/>
</dbReference>
<reference evidence="3 4" key="1">
    <citation type="submission" date="2016-06" db="EMBL/GenBank/DDBJ databases">
        <authorList>
            <person name="Kjaerup R.B."/>
            <person name="Dalgaard T.S."/>
            <person name="Juul-Madsen H.R."/>
        </authorList>
    </citation>
    <scope>NUCLEOTIDE SEQUENCE [LARGE SCALE GENOMIC DNA]</scope>
    <source>
        <strain evidence="3 4">1245752.6</strain>
    </source>
</reference>
<dbReference type="FunFam" id="3.30.230.10:FF:000048">
    <property type="entry name" value="AAA family ATPase"/>
    <property type="match status" value="1"/>
</dbReference>
<evidence type="ECO:0000313" key="4">
    <source>
        <dbReference type="Proteomes" id="UP000093757"/>
    </source>
</evidence>
<evidence type="ECO:0000313" key="3">
    <source>
        <dbReference type="EMBL" id="OBS02819.1"/>
    </source>
</evidence>
<comment type="caution">
    <text evidence="3">The sequence shown here is derived from an EMBL/GenBank/DDBJ whole genome shotgun (WGS) entry which is preliminary data.</text>
</comment>
<accession>A0A1A6BKS1</accession>
<dbReference type="PANTHER" id="PTHR32039">
    <property type="entry name" value="MAGNESIUM-CHELATASE SUBUNIT CHLI"/>
    <property type="match status" value="1"/>
</dbReference>
<dbReference type="Pfam" id="PF01078">
    <property type="entry name" value="Mg_chelatase"/>
    <property type="match status" value="1"/>
</dbReference>
<dbReference type="RefSeq" id="WP_065133039.1">
    <property type="nucleotide sequence ID" value="NZ_MAEM01000139.1"/>
</dbReference>
<organism evidence="3 4">
    <name type="scientific">Mycobacterium gordonae</name>
    <dbReference type="NCBI Taxonomy" id="1778"/>
    <lineage>
        <taxon>Bacteria</taxon>
        <taxon>Bacillati</taxon>
        <taxon>Actinomycetota</taxon>
        <taxon>Actinomycetes</taxon>
        <taxon>Mycobacteriales</taxon>
        <taxon>Mycobacteriaceae</taxon>
        <taxon>Mycobacterium</taxon>
    </lineage>
</organism>
<dbReference type="InterPro" id="IPR027417">
    <property type="entry name" value="P-loop_NTPase"/>
</dbReference>
<dbReference type="Pfam" id="PF13541">
    <property type="entry name" value="ChlI"/>
    <property type="match status" value="1"/>
</dbReference>
<dbReference type="SUPFAM" id="SSF52540">
    <property type="entry name" value="P-loop containing nucleoside triphosphate hydrolases"/>
    <property type="match status" value="1"/>
</dbReference>
<dbReference type="AlphaFoldDB" id="A0A1A6BKS1"/>
<dbReference type="SUPFAM" id="SSF54211">
    <property type="entry name" value="Ribosomal protein S5 domain 2-like"/>
    <property type="match status" value="1"/>
</dbReference>
<dbReference type="OrthoDB" id="9813147at2"/>
<proteinExistence type="inferred from homology"/>
<dbReference type="Pfam" id="PF13335">
    <property type="entry name" value="Mg_chelatase_C"/>
    <property type="match status" value="1"/>
</dbReference>
<dbReference type="InterPro" id="IPR003593">
    <property type="entry name" value="AAA+_ATPase"/>
</dbReference>
<evidence type="ECO:0000259" key="2">
    <source>
        <dbReference type="SMART" id="SM00382"/>
    </source>
</evidence>
<dbReference type="InterPro" id="IPR020568">
    <property type="entry name" value="Ribosomal_Su5_D2-typ_SF"/>
</dbReference>
<sequence length="503" mass="53090">MALGHAFSVAVRGLDGEIVEIEADIASGLPGVHLVGLPDAALQESRDRVRAAVTNCGNDWPQARLTLALSPATLPKMGSVYDIALAAAVLSAQRKKPWDRLEKTVLLGELALDGRVRAVRGVLPAVLAAKRDGWPAVVVPADNLAEASLIDGIEVWGVRTLRQLQGWLRGSADLQRRITPSDPVDEPPVDLADVVGQSQARFAVEVAAAGAHHLMLTGPPGVGKTMLAQRLPGLLPPLSDSESLEVTAIHSVAGLLSADTPLLTRPPFVAPHHSSTVAALVGGGSGMARPGAVSRAHRGVLFLDECAEISVNVLEALRTPLEDGEIRLARRDGVACYPARFQLILAANPCPCAPADPQDCICAGAVKRRYLGKLSGPLLDRVDLRVQMNPVRAGAFTAAAGESTEQVRKRVTAAREAAAERWRPHGFCTNAEVAGPLLRHAFRPSSAAMQPLRKAVDDGVLSIRGVDRTLRVAWSLSDLAGRTSPGLSEVATALSFRQAGARR</sequence>
<protein>
    <recommendedName>
        <fullName evidence="2">AAA+ ATPase domain-containing protein</fullName>
    </recommendedName>
</protein>
<dbReference type="Proteomes" id="UP000093757">
    <property type="component" value="Unassembled WGS sequence"/>
</dbReference>
<feature type="domain" description="AAA+ ATPase" evidence="2">
    <location>
        <begin position="210"/>
        <end position="392"/>
    </location>
</feature>
<comment type="similarity">
    <text evidence="1">Belongs to the Mg-chelatase subunits D/I family. ComM subfamily.</text>
</comment>
<dbReference type="InterPro" id="IPR014721">
    <property type="entry name" value="Ribsml_uS5_D2-typ_fold_subgr"/>
</dbReference>
<dbReference type="InterPro" id="IPR000523">
    <property type="entry name" value="Mg_chelatse_chII-like_cat_dom"/>
</dbReference>
<dbReference type="GO" id="GO:0005524">
    <property type="term" value="F:ATP binding"/>
    <property type="evidence" value="ECO:0007669"/>
    <property type="project" value="InterPro"/>
</dbReference>
<evidence type="ECO:0000256" key="1">
    <source>
        <dbReference type="ARBA" id="ARBA00006354"/>
    </source>
</evidence>
<dbReference type="EMBL" id="MAEM01000139">
    <property type="protein sequence ID" value="OBS02819.1"/>
    <property type="molecule type" value="Genomic_DNA"/>
</dbReference>
<dbReference type="Gene3D" id="3.40.50.300">
    <property type="entry name" value="P-loop containing nucleotide triphosphate hydrolases"/>
    <property type="match status" value="1"/>
</dbReference>
<name>A0A1A6BKS1_MYCGO</name>
<dbReference type="CDD" id="cd00009">
    <property type="entry name" value="AAA"/>
    <property type="match status" value="1"/>
</dbReference>